<dbReference type="AlphaFoldDB" id="A0A6A6C6J2"/>
<dbReference type="EMBL" id="ML993619">
    <property type="protein sequence ID" value="KAF2161502.1"/>
    <property type="molecule type" value="Genomic_DNA"/>
</dbReference>
<sequence length="355" mass="39269">MALDDLPLEIRERICSYVDVTYQPSVYSFALTSKQCLEAATASLFKTIRISVSEADHLGGLIERCYQLLKQRHAFKHVRRLEIVVMDNVKPGIRSLAVEGDTKIESTVQGWGFKPERYSTARALEVIATLASLTSLVAQLSGLTSFRHVCPAPLPHSIIEQLHRRQHCELEVDTVFPPYTGCCSSISADSSRDQIIADNASMMSSPYIRRVALLLAHQCAPSVVHSSSLRRTLSLLAPGTESISLVCPPEISSLGDPSPPSMSEVSSKRKVRDLGLIYSFYGKYDLPTLDQVLDFGCIEKLHIDMRSLERHQAWLTSARPFAALKSLCVHSGRPADDTVATFLECLPPLRCAFLP</sequence>
<proteinExistence type="predicted"/>
<organism evidence="1 2">
    <name type="scientific">Zasmidium cellare ATCC 36951</name>
    <dbReference type="NCBI Taxonomy" id="1080233"/>
    <lineage>
        <taxon>Eukaryota</taxon>
        <taxon>Fungi</taxon>
        <taxon>Dikarya</taxon>
        <taxon>Ascomycota</taxon>
        <taxon>Pezizomycotina</taxon>
        <taxon>Dothideomycetes</taxon>
        <taxon>Dothideomycetidae</taxon>
        <taxon>Mycosphaerellales</taxon>
        <taxon>Mycosphaerellaceae</taxon>
        <taxon>Zasmidium</taxon>
    </lineage>
</organism>
<dbReference type="RefSeq" id="XP_033662391.1">
    <property type="nucleotide sequence ID" value="XM_033814120.1"/>
</dbReference>
<keyword evidence="2" id="KW-1185">Reference proteome</keyword>
<reference evidence="1" key="1">
    <citation type="journal article" date="2020" name="Stud. Mycol.">
        <title>101 Dothideomycetes genomes: a test case for predicting lifestyles and emergence of pathogens.</title>
        <authorList>
            <person name="Haridas S."/>
            <person name="Albert R."/>
            <person name="Binder M."/>
            <person name="Bloem J."/>
            <person name="Labutti K."/>
            <person name="Salamov A."/>
            <person name="Andreopoulos B."/>
            <person name="Baker S."/>
            <person name="Barry K."/>
            <person name="Bills G."/>
            <person name="Bluhm B."/>
            <person name="Cannon C."/>
            <person name="Castanera R."/>
            <person name="Culley D."/>
            <person name="Daum C."/>
            <person name="Ezra D."/>
            <person name="Gonzalez J."/>
            <person name="Henrissat B."/>
            <person name="Kuo A."/>
            <person name="Liang C."/>
            <person name="Lipzen A."/>
            <person name="Lutzoni F."/>
            <person name="Magnuson J."/>
            <person name="Mondo S."/>
            <person name="Nolan M."/>
            <person name="Ohm R."/>
            <person name="Pangilinan J."/>
            <person name="Park H.-J."/>
            <person name="Ramirez L."/>
            <person name="Alfaro M."/>
            <person name="Sun H."/>
            <person name="Tritt A."/>
            <person name="Yoshinaga Y."/>
            <person name="Zwiers L.-H."/>
            <person name="Turgeon B."/>
            <person name="Goodwin S."/>
            <person name="Spatafora J."/>
            <person name="Crous P."/>
            <person name="Grigoriev I."/>
        </authorList>
    </citation>
    <scope>NUCLEOTIDE SEQUENCE</scope>
    <source>
        <strain evidence="1">ATCC 36951</strain>
    </source>
</reference>
<evidence type="ECO:0000313" key="1">
    <source>
        <dbReference type="EMBL" id="KAF2161502.1"/>
    </source>
</evidence>
<gene>
    <name evidence="1" type="ORF">M409DRAFT_59197</name>
</gene>
<dbReference type="GeneID" id="54567392"/>
<evidence type="ECO:0000313" key="2">
    <source>
        <dbReference type="Proteomes" id="UP000799537"/>
    </source>
</evidence>
<accession>A0A6A6C6J2</accession>
<protein>
    <submittedName>
        <fullName evidence="1">Uncharacterized protein</fullName>
    </submittedName>
</protein>
<name>A0A6A6C6J2_ZASCE</name>
<dbReference type="Proteomes" id="UP000799537">
    <property type="component" value="Unassembled WGS sequence"/>
</dbReference>